<feature type="repeat" description="RCC1" evidence="2">
    <location>
        <begin position="36"/>
        <end position="89"/>
    </location>
</feature>
<dbReference type="PANTHER" id="PTHR22870">
    <property type="entry name" value="REGULATOR OF CHROMOSOME CONDENSATION"/>
    <property type="match status" value="1"/>
</dbReference>
<organism evidence="3 4">
    <name type="scientific">Gossypium barbadense</name>
    <name type="common">Sea Island cotton</name>
    <name type="synonym">Hibiscus barbadensis</name>
    <dbReference type="NCBI Taxonomy" id="3634"/>
    <lineage>
        <taxon>Eukaryota</taxon>
        <taxon>Viridiplantae</taxon>
        <taxon>Streptophyta</taxon>
        <taxon>Embryophyta</taxon>
        <taxon>Tracheophyta</taxon>
        <taxon>Spermatophyta</taxon>
        <taxon>Magnoliopsida</taxon>
        <taxon>eudicotyledons</taxon>
        <taxon>Gunneridae</taxon>
        <taxon>Pentapetalae</taxon>
        <taxon>rosids</taxon>
        <taxon>malvids</taxon>
        <taxon>Malvales</taxon>
        <taxon>Malvaceae</taxon>
        <taxon>Malvoideae</taxon>
        <taxon>Gossypium</taxon>
    </lineage>
</organism>
<proteinExistence type="predicted"/>
<evidence type="ECO:0000256" key="2">
    <source>
        <dbReference type="PROSITE-ProRule" id="PRU00235"/>
    </source>
</evidence>
<dbReference type="SUPFAM" id="SSF50985">
    <property type="entry name" value="RCC1/BLIP-II"/>
    <property type="match status" value="1"/>
</dbReference>
<sequence length="388" mass="41489">MWRNVLRKTTLSSGELELLTWRRGYSSSTSGHPARRFAAVWGNGDFGRLGVGTLDSQWSPKPINCSSFHHQSLKSIACGGAHTLFLTETGRVYATGLNDFGQLGSSDLIKYSREPVEVSGLAKGIVQIAAGYHHSCAITEAAKAVHKPTKVECLSGLTIKLAALGSEHTVAVTDGGEALSWGAVASGRLGHGLESSIFGFLTSNSEYTPRLIKKLEGIRVKRVAAGLLHSACIDGIAETGSLFVFGDKVVANLGFGEAKNATMPSMINTLPYSEEVACGGYHTCVVTNENEFTCCQPCSFEEKMHQGGGELYTWGSNENGCLGIGSTDVFHAPERIQDPFLKSPVSKAIVIEPGAMLFALVDTVALHPQRDNSRLKSLKSKHPQSCLC</sequence>
<dbReference type="InterPro" id="IPR000408">
    <property type="entry name" value="Reg_chr_condens"/>
</dbReference>
<gene>
    <name evidence="3" type="ORF">GOBAR_AA21693</name>
</gene>
<dbReference type="PRINTS" id="PR00633">
    <property type="entry name" value="RCCNDNSATION"/>
</dbReference>
<keyword evidence="1" id="KW-0677">Repeat</keyword>
<feature type="repeat" description="RCC1" evidence="2">
    <location>
        <begin position="90"/>
        <end position="141"/>
    </location>
</feature>
<reference evidence="3 4" key="1">
    <citation type="submission" date="2015-01" db="EMBL/GenBank/DDBJ databases">
        <title>Genome of allotetraploid Gossypium barbadense reveals genomic plasticity and fiber elongation in cotton evolution.</title>
        <authorList>
            <person name="Chen X."/>
            <person name="Liu X."/>
            <person name="Zhao B."/>
            <person name="Zheng H."/>
            <person name="Hu Y."/>
            <person name="Lu G."/>
            <person name="Yang C."/>
            <person name="Chen J."/>
            <person name="Shan C."/>
            <person name="Zhang L."/>
            <person name="Zhou Y."/>
            <person name="Wang L."/>
            <person name="Guo W."/>
            <person name="Bai Y."/>
            <person name="Ruan J."/>
            <person name="Shangguan X."/>
            <person name="Mao Y."/>
            <person name="Jiang J."/>
            <person name="Zhu Y."/>
            <person name="Lei J."/>
            <person name="Kang H."/>
            <person name="Chen S."/>
            <person name="He X."/>
            <person name="Wang R."/>
            <person name="Wang Y."/>
            <person name="Chen J."/>
            <person name="Wang L."/>
            <person name="Yu S."/>
            <person name="Wang B."/>
            <person name="Wei J."/>
            <person name="Song S."/>
            <person name="Lu X."/>
            <person name="Gao Z."/>
            <person name="Gu W."/>
            <person name="Deng X."/>
            <person name="Ma D."/>
            <person name="Wang S."/>
            <person name="Liang W."/>
            <person name="Fang L."/>
            <person name="Cai C."/>
            <person name="Zhu X."/>
            <person name="Zhou B."/>
            <person name="Zhang Y."/>
            <person name="Chen Z."/>
            <person name="Xu S."/>
            <person name="Zhu R."/>
            <person name="Wang S."/>
            <person name="Zhang T."/>
            <person name="Zhao G."/>
        </authorList>
    </citation>
    <scope>NUCLEOTIDE SEQUENCE [LARGE SCALE GENOMIC DNA]</scope>
    <source>
        <strain evidence="4">cv. Xinhai21</strain>
        <tissue evidence="3">Leaf</tissue>
    </source>
</reference>
<dbReference type="Gene3D" id="2.130.10.30">
    <property type="entry name" value="Regulator of chromosome condensation 1/beta-lactamase-inhibitor protein II"/>
    <property type="match status" value="2"/>
</dbReference>
<feature type="repeat" description="RCC1" evidence="2">
    <location>
        <begin position="240"/>
        <end position="289"/>
    </location>
</feature>
<dbReference type="InterPro" id="IPR009091">
    <property type="entry name" value="RCC1/BLIP-II"/>
</dbReference>
<dbReference type="Pfam" id="PF00415">
    <property type="entry name" value="RCC1"/>
    <property type="match status" value="2"/>
</dbReference>
<dbReference type="OrthoDB" id="8068875at2759"/>
<evidence type="ECO:0000313" key="4">
    <source>
        <dbReference type="Proteomes" id="UP000239757"/>
    </source>
</evidence>
<dbReference type="AlphaFoldDB" id="A0A2P5X6K2"/>
<dbReference type="PANTHER" id="PTHR22870:SF395">
    <property type="entry name" value="UVB-RESISTANCE PROTEIN UVR8-RELATED"/>
    <property type="match status" value="1"/>
</dbReference>
<feature type="repeat" description="RCC1" evidence="2">
    <location>
        <begin position="176"/>
        <end position="236"/>
    </location>
</feature>
<protein>
    <submittedName>
        <fullName evidence="3">Uncharacterized protein</fullName>
    </submittedName>
</protein>
<dbReference type="Pfam" id="PF13540">
    <property type="entry name" value="RCC1_2"/>
    <property type="match status" value="1"/>
</dbReference>
<dbReference type="InterPro" id="IPR051210">
    <property type="entry name" value="Ub_ligase/GEF_domain"/>
</dbReference>
<feature type="repeat" description="RCC1" evidence="2">
    <location>
        <begin position="309"/>
        <end position="364"/>
    </location>
</feature>
<dbReference type="EMBL" id="KZ665556">
    <property type="protein sequence ID" value="PPR98973.1"/>
    <property type="molecule type" value="Genomic_DNA"/>
</dbReference>
<dbReference type="PROSITE" id="PS50012">
    <property type="entry name" value="RCC1_3"/>
    <property type="match status" value="5"/>
</dbReference>
<accession>A0A2P5X6K2</accession>
<evidence type="ECO:0000256" key="1">
    <source>
        <dbReference type="ARBA" id="ARBA00022737"/>
    </source>
</evidence>
<evidence type="ECO:0000313" key="3">
    <source>
        <dbReference type="EMBL" id="PPR98973.1"/>
    </source>
</evidence>
<dbReference type="Proteomes" id="UP000239757">
    <property type="component" value="Unassembled WGS sequence"/>
</dbReference>
<name>A0A2P5X6K2_GOSBA</name>